<dbReference type="STRING" id="797419.SAMN05216556_102137"/>
<accession>A0A1M6ACK7</accession>
<organism evidence="1 2">
    <name type="scientific">Aequorivita viscosa</name>
    <dbReference type="NCBI Taxonomy" id="797419"/>
    <lineage>
        <taxon>Bacteria</taxon>
        <taxon>Pseudomonadati</taxon>
        <taxon>Bacteroidota</taxon>
        <taxon>Flavobacteriia</taxon>
        <taxon>Flavobacteriales</taxon>
        <taxon>Flavobacteriaceae</taxon>
        <taxon>Aequorivita</taxon>
    </lineage>
</organism>
<dbReference type="AlphaFoldDB" id="A0A1M6ACK7"/>
<dbReference type="EMBL" id="FQYV01000001">
    <property type="protein sequence ID" value="SHI33913.1"/>
    <property type="molecule type" value="Genomic_DNA"/>
</dbReference>
<dbReference type="Proteomes" id="UP000184172">
    <property type="component" value="Unassembled WGS sequence"/>
</dbReference>
<proteinExistence type="predicted"/>
<gene>
    <name evidence="1" type="ORF">SAMN04487908_101136</name>
</gene>
<reference evidence="2" key="1">
    <citation type="submission" date="2016-11" db="EMBL/GenBank/DDBJ databases">
        <authorList>
            <person name="Varghese N."/>
            <person name="Submissions S."/>
        </authorList>
    </citation>
    <scope>NUCLEOTIDE SEQUENCE [LARGE SCALE GENOMIC DNA]</scope>
    <source>
        <strain evidence="2">DSM 26349</strain>
    </source>
</reference>
<name>A0A1M6ACK7_9FLAO</name>
<dbReference type="RefSeq" id="WP_073213906.1">
    <property type="nucleotide sequence ID" value="NZ_FNNS01000002.1"/>
</dbReference>
<evidence type="ECO:0000313" key="2">
    <source>
        <dbReference type="Proteomes" id="UP000184172"/>
    </source>
</evidence>
<dbReference type="OrthoDB" id="978006at2"/>
<protein>
    <submittedName>
        <fullName evidence="1">Uncharacterized protein</fullName>
    </submittedName>
</protein>
<evidence type="ECO:0000313" key="1">
    <source>
        <dbReference type="EMBL" id="SHI33913.1"/>
    </source>
</evidence>
<sequence>MKNILIFVLSALFSIQGFSQKNFARKDGGASGAANSNYDLFSRTIDINQKDMSFGLTKAEFDAIKDDAYLNIKFIPGNIYQDENLLKSNVLMRYNAYADEIEITENVQKKSKYGALMKDPSIYVKIANDIFVFIPYNDSNEKGGYFNIIADGKNYDLYKKTTSVFKEPRKAKSSYDSDTPPSFEKTTKYYLVENGVFFELPKSRSRILKAMDLKKNEVKKYVKENSLDVFKEADLIKVFIYYDSLL</sequence>
<keyword evidence="2" id="KW-1185">Reference proteome</keyword>